<gene>
    <name evidence="3" type="ORF">GT747_02550</name>
    <name evidence="4" type="ORF">SAMN05444424_0310</name>
</gene>
<feature type="compositionally biased region" description="Pro residues" evidence="1">
    <location>
        <begin position="196"/>
        <end position="206"/>
    </location>
</feature>
<dbReference type="RefSeq" id="WP_021659829.1">
    <property type="nucleotide sequence ID" value="NZ_FQVY01000001.1"/>
</dbReference>
<feature type="domain" description="DUF3825" evidence="2">
    <location>
        <begin position="337"/>
        <end position="614"/>
    </location>
</feature>
<evidence type="ECO:0000259" key="2">
    <source>
        <dbReference type="Pfam" id="PF12873"/>
    </source>
</evidence>
<evidence type="ECO:0000313" key="3">
    <source>
        <dbReference type="EMBL" id="MZL68657.1"/>
    </source>
</evidence>
<dbReference type="InterPro" id="IPR024437">
    <property type="entry name" value="DUF3825"/>
</dbReference>
<organism evidence="4 5">
    <name type="scientific">Bittarella massiliensis</name>
    <name type="common">ex Durand et al. 2017</name>
    <dbReference type="NCBI Taxonomy" id="1720313"/>
    <lineage>
        <taxon>Bacteria</taxon>
        <taxon>Bacillati</taxon>
        <taxon>Bacillota</taxon>
        <taxon>Clostridia</taxon>
        <taxon>Eubacteriales</taxon>
        <taxon>Oscillospiraceae</taxon>
        <taxon>Bittarella (ex Durand et al. 2017)</taxon>
    </lineage>
</organism>
<evidence type="ECO:0000256" key="1">
    <source>
        <dbReference type="SAM" id="MobiDB-lite"/>
    </source>
</evidence>
<dbReference type="Pfam" id="PF12873">
    <property type="entry name" value="DUF3825"/>
    <property type="match status" value="1"/>
</dbReference>
<dbReference type="Proteomes" id="UP000184089">
    <property type="component" value="Unassembled WGS sequence"/>
</dbReference>
<reference evidence="3 6" key="3">
    <citation type="journal article" date="2019" name="Nat. Med.">
        <title>A library of human gut bacterial isolates paired with longitudinal multiomics data enables mechanistic microbiome research.</title>
        <authorList>
            <person name="Poyet M."/>
            <person name="Groussin M."/>
            <person name="Gibbons S.M."/>
            <person name="Avila-Pacheco J."/>
            <person name="Jiang X."/>
            <person name="Kearney S.M."/>
            <person name="Perrotta A.R."/>
            <person name="Berdy B."/>
            <person name="Zhao S."/>
            <person name="Lieberman T.D."/>
            <person name="Swanson P.K."/>
            <person name="Smith M."/>
            <person name="Roesemann S."/>
            <person name="Alexander J.E."/>
            <person name="Rich S.A."/>
            <person name="Livny J."/>
            <person name="Vlamakis H."/>
            <person name="Clish C."/>
            <person name="Bullock K."/>
            <person name="Deik A."/>
            <person name="Scott J."/>
            <person name="Pierce K.A."/>
            <person name="Xavier R.J."/>
            <person name="Alm E.J."/>
        </authorList>
    </citation>
    <scope>NUCLEOTIDE SEQUENCE [LARGE SCALE GENOMIC DNA]</scope>
    <source>
        <strain evidence="3 6">BIOML-A2</strain>
    </source>
</reference>
<keyword evidence="6" id="KW-1185">Reference proteome</keyword>
<dbReference type="AlphaFoldDB" id="A0AAQ1MBK7"/>
<protein>
    <submittedName>
        <fullName evidence="3">DUF3825 domain-containing protein</fullName>
    </submittedName>
</protein>
<proteinExistence type="predicted"/>
<reference evidence="4" key="2">
    <citation type="submission" date="2016-11" db="EMBL/GenBank/DDBJ databases">
        <authorList>
            <person name="Varghese N."/>
            <person name="Submissions S."/>
        </authorList>
    </citation>
    <scope>NUCLEOTIDE SEQUENCE</scope>
    <source>
        <strain evidence="4">DSM 4029</strain>
    </source>
</reference>
<dbReference type="Proteomes" id="UP000474718">
    <property type="component" value="Unassembled WGS sequence"/>
</dbReference>
<evidence type="ECO:0000313" key="4">
    <source>
        <dbReference type="EMBL" id="SHF68035.1"/>
    </source>
</evidence>
<comment type="caution">
    <text evidence="4">The sequence shown here is derived from an EMBL/GenBank/DDBJ whole genome shotgun (WGS) entry which is preliminary data.</text>
</comment>
<dbReference type="EMBL" id="WWVX01000001">
    <property type="protein sequence ID" value="MZL68657.1"/>
    <property type="molecule type" value="Genomic_DNA"/>
</dbReference>
<evidence type="ECO:0000313" key="5">
    <source>
        <dbReference type="Proteomes" id="UP000184089"/>
    </source>
</evidence>
<dbReference type="EMBL" id="FQVY01000001">
    <property type="protein sequence ID" value="SHF68035.1"/>
    <property type="molecule type" value="Genomic_DNA"/>
</dbReference>
<name>A0AAQ1MBK7_9FIRM</name>
<accession>A0AAQ1MBK7</accession>
<evidence type="ECO:0000313" key="6">
    <source>
        <dbReference type="Proteomes" id="UP000474718"/>
    </source>
</evidence>
<sequence>MDGEEMRWEDCPLEELIDRGVVHSLAKRLQVEEETLFERLCAAYEGARADGTLRREGEGLGFSLDGGVEILLVKNSNPARDRPCYLKYRIGGELRPEAAALSEEVRGEIYRLLTGLHPFGEPIPLAQASSDLIAAGYTKVSLGVYKMKTAFEQLEEFAQLLTREEFDPPVVEVVLRPCPRYEGEGAQGAPATPAGPKEPAPAPEETPPSGGGERPIPEGMEGNIFLTKAAVQNANYLLTGLRGGYLSHQQTAQLMEGYRAAYRDDRIERRGDAWFFDTTLTGTTGEGVVASFKEASPGGSYGWYVNWVGYDRDNSRPGDELGKFAYLGNMTEFLRTLAQMALPERWSFSRDNADDYSILVRYIKYTFYRLKQEGKVCILEREGRREFAAFNTGLVDHTYEEIYACFLPNAQPEKTPWAFDCFCTAGSRGAGKRLVDSFNPLPQAASYFRRKEDLLYDLERELILDRHHIIVDNVNRLPLDFLEEVLYDSGEMRPVLGGLREGRPGEQKALYDRLRAFLDGGDKHFRRICSRVDEAVELAKKRVRWNFKTALPCFFPTRNVMSLMLPLALLHDDRVDVALVVELTQSGNYQGQTILPLREAYIDARLLCRPDSDWLDTSAAAAAGEED</sequence>
<reference evidence="5" key="1">
    <citation type="submission" date="2016-11" db="EMBL/GenBank/DDBJ databases">
        <authorList>
            <person name="Jaros S."/>
            <person name="Januszkiewicz K."/>
            <person name="Wedrychowicz H."/>
        </authorList>
    </citation>
    <scope>NUCLEOTIDE SEQUENCE [LARGE SCALE GENOMIC DNA]</scope>
    <source>
        <strain evidence="5">DSM 4029</strain>
    </source>
</reference>
<feature type="region of interest" description="Disordered" evidence="1">
    <location>
        <begin position="182"/>
        <end position="219"/>
    </location>
</feature>